<protein>
    <submittedName>
        <fullName evidence="2">Uncharacterized protein</fullName>
    </submittedName>
</protein>
<keyword evidence="1" id="KW-0812">Transmembrane</keyword>
<keyword evidence="1" id="KW-1133">Transmembrane helix</keyword>
<reference evidence="2" key="2">
    <citation type="submission" date="2020-09" db="EMBL/GenBank/DDBJ databases">
        <authorList>
            <person name="Sun Q."/>
            <person name="Sedlacek I."/>
        </authorList>
    </citation>
    <scope>NUCLEOTIDE SEQUENCE</scope>
    <source>
        <strain evidence="2">CCM 7664</strain>
    </source>
</reference>
<name>A0A8J3B505_9BURK</name>
<feature type="transmembrane region" description="Helical" evidence="1">
    <location>
        <begin position="32"/>
        <end position="52"/>
    </location>
</feature>
<evidence type="ECO:0000313" key="3">
    <source>
        <dbReference type="Proteomes" id="UP000627205"/>
    </source>
</evidence>
<reference evidence="2" key="1">
    <citation type="journal article" date="2014" name="Int. J. Syst. Evol. Microbiol.">
        <title>Complete genome sequence of Corynebacterium casei LMG S-19264T (=DSM 44701T), isolated from a smear-ripened cheese.</title>
        <authorList>
            <consortium name="US DOE Joint Genome Institute (JGI-PGF)"/>
            <person name="Walter F."/>
            <person name="Albersmeier A."/>
            <person name="Kalinowski J."/>
            <person name="Ruckert C."/>
        </authorList>
    </citation>
    <scope>NUCLEOTIDE SEQUENCE</scope>
    <source>
        <strain evidence="2">CCM 7664</strain>
    </source>
</reference>
<sequence length="67" mass="6890">MPISATLSDCDDALAATGRPGESIMEVIMRKLAIIGFLFVAAALSFFCSTVAHGTGGDAGTLIAQMR</sequence>
<keyword evidence="3" id="KW-1185">Reference proteome</keyword>
<gene>
    <name evidence="2" type="ORF">GCM10011430_23140</name>
</gene>
<dbReference type="EMBL" id="BMDP01000003">
    <property type="protein sequence ID" value="GGI55140.1"/>
    <property type="molecule type" value="Genomic_DNA"/>
</dbReference>
<dbReference type="AlphaFoldDB" id="A0A8J3B505"/>
<proteinExistence type="predicted"/>
<accession>A0A8J3B505</accession>
<evidence type="ECO:0000313" key="2">
    <source>
        <dbReference type="EMBL" id="GGI55140.1"/>
    </source>
</evidence>
<dbReference type="Proteomes" id="UP000627205">
    <property type="component" value="Unassembled WGS sequence"/>
</dbReference>
<keyword evidence="1" id="KW-0472">Membrane</keyword>
<organism evidence="2 3">
    <name type="scientific">Oxalicibacterium solurbis</name>
    <dbReference type="NCBI Taxonomy" id="69280"/>
    <lineage>
        <taxon>Bacteria</taxon>
        <taxon>Pseudomonadati</taxon>
        <taxon>Pseudomonadota</taxon>
        <taxon>Betaproteobacteria</taxon>
        <taxon>Burkholderiales</taxon>
        <taxon>Oxalobacteraceae</taxon>
        <taxon>Oxalicibacterium</taxon>
    </lineage>
</organism>
<comment type="caution">
    <text evidence="2">The sequence shown here is derived from an EMBL/GenBank/DDBJ whole genome shotgun (WGS) entry which is preliminary data.</text>
</comment>
<evidence type="ECO:0000256" key="1">
    <source>
        <dbReference type="SAM" id="Phobius"/>
    </source>
</evidence>